<dbReference type="EMBL" id="PHFD01000191">
    <property type="protein sequence ID" value="PKH46619.1"/>
    <property type="molecule type" value="Genomic_DNA"/>
</dbReference>
<protein>
    <submittedName>
        <fullName evidence="1">Uncharacterized protein</fullName>
    </submittedName>
</protein>
<dbReference type="AlphaFoldDB" id="A0A2J1DWX6"/>
<gene>
    <name evidence="1" type="ORF">CVH13_01011</name>
</gene>
<evidence type="ECO:0000313" key="1">
    <source>
        <dbReference type="EMBL" id="PKH46619.1"/>
    </source>
</evidence>
<organism evidence="1 2">
    <name type="scientific">Dehalococcoides mccartyi</name>
    <dbReference type="NCBI Taxonomy" id="61435"/>
    <lineage>
        <taxon>Bacteria</taxon>
        <taxon>Bacillati</taxon>
        <taxon>Chloroflexota</taxon>
        <taxon>Dehalococcoidia</taxon>
        <taxon>Dehalococcoidales</taxon>
        <taxon>Dehalococcoidaceae</taxon>
        <taxon>Dehalococcoides</taxon>
    </lineage>
</organism>
<dbReference type="Proteomes" id="UP000233649">
    <property type="component" value="Unassembled WGS sequence"/>
</dbReference>
<evidence type="ECO:0000313" key="2">
    <source>
        <dbReference type="Proteomes" id="UP000233649"/>
    </source>
</evidence>
<comment type="caution">
    <text evidence="1">The sequence shown here is derived from an EMBL/GenBank/DDBJ whole genome shotgun (WGS) entry which is preliminary data.</text>
</comment>
<name>A0A2J1DWX6_9CHLR</name>
<proteinExistence type="predicted"/>
<reference evidence="1 2" key="1">
    <citation type="journal article" date="2017" name="FEMS Microbiol. Ecol.">
        <title>Reconstructed genomes of novel Dehalococcoides mccartyi strains from 1,2,3,4-tetrachlorodibenzo-p-dioxin-dechlorinating enrichment cultures reveal divergent reductive dehalogenase gene profiles.</title>
        <authorList>
            <person name="Dam H.T."/>
            <person name="Vollmers J."/>
            <person name="Kaster A.K."/>
            <person name="Haggblom M.M."/>
        </authorList>
    </citation>
    <scope>NUCLEOTIDE SEQUENCE [LARGE SCALE GENOMIC DNA]</scope>
    <source>
        <strain evidence="1 2">H1-3-2.001</strain>
    </source>
</reference>
<accession>A0A2J1DWX6</accession>
<sequence>MLFVPLLAGQIARARPEMRGMLVSPLNNLTLACQALWGLPLTILTANIYM</sequence>